<keyword evidence="3" id="KW-1185">Reference proteome</keyword>
<name>A0A3M6VQL9_9STRA</name>
<dbReference type="Proteomes" id="UP000286097">
    <property type="component" value="Unassembled WGS sequence"/>
</dbReference>
<gene>
    <name evidence="2" type="ORF">DD237_000817</name>
    <name evidence="1" type="ORF">DD238_003386</name>
</gene>
<sequence>MAMNDGIKFYKSSNNVVLSPVGIGAVCSTVDLSGRWVGQLKCRFQSGQLFSDLLLEFMFKSRHVPVTFTRKQHPVCNATSPWALHIKLVTVLGSEMSNNIIFSSS</sequence>
<evidence type="ECO:0000313" key="2">
    <source>
        <dbReference type="EMBL" id="RQM11285.1"/>
    </source>
</evidence>
<dbReference type="AlphaFoldDB" id="A0A3M6VQL9"/>
<dbReference type="VEuPathDB" id="FungiDB:DD237_000817"/>
<organism evidence="1 3">
    <name type="scientific">Peronospora effusa</name>
    <dbReference type="NCBI Taxonomy" id="542832"/>
    <lineage>
        <taxon>Eukaryota</taxon>
        <taxon>Sar</taxon>
        <taxon>Stramenopiles</taxon>
        <taxon>Oomycota</taxon>
        <taxon>Peronosporomycetes</taxon>
        <taxon>Peronosporales</taxon>
        <taxon>Peronosporaceae</taxon>
        <taxon>Peronospora</taxon>
    </lineage>
</organism>
<protein>
    <submittedName>
        <fullName evidence="1">Uncharacterized protein</fullName>
    </submittedName>
</protein>
<dbReference type="EMBL" id="QKXF01000443">
    <property type="protein sequence ID" value="RQM11285.1"/>
    <property type="molecule type" value="Genomic_DNA"/>
</dbReference>
<comment type="caution">
    <text evidence="1">The sequence shown here is derived from an EMBL/GenBank/DDBJ whole genome shotgun (WGS) entry which is preliminary data.</text>
</comment>
<dbReference type="EMBL" id="QLLG01000062">
    <property type="protein sequence ID" value="RMX68602.1"/>
    <property type="molecule type" value="Genomic_DNA"/>
</dbReference>
<evidence type="ECO:0000313" key="4">
    <source>
        <dbReference type="Proteomes" id="UP000286097"/>
    </source>
</evidence>
<evidence type="ECO:0000313" key="1">
    <source>
        <dbReference type="EMBL" id="RMX68602.1"/>
    </source>
</evidence>
<dbReference type="Proteomes" id="UP000282087">
    <property type="component" value="Unassembled WGS sequence"/>
</dbReference>
<accession>A0A3M6VQL9</accession>
<reference evidence="3 4" key="1">
    <citation type="submission" date="2018-06" db="EMBL/GenBank/DDBJ databases">
        <title>Comparative genomics of downy mildews reveals potential adaptations to biotrophy.</title>
        <authorList>
            <person name="Fletcher K."/>
            <person name="Klosterman S.J."/>
            <person name="Derevnina L."/>
            <person name="Martin F."/>
            <person name="Koike S."/>
            <person name="Reyes Chin-Wo S."/>
            <person name="Mou B."/>
            <person name="Michelmore R."/>
        </authorList>
    </citation>
    <scope>NUCLEOTIDE SEQUENCE [LARGE SCALE GENOMIC DNA]</scope>
    <source>
        <strain evidence="2 4">R13</strain>
        <strain evidence="1 3">R14</strain>
    </source>
</reference>
<evidence type="ECO:0000313" key="3">
    <source>
        <dbReference type="Proteomes" id="UP000282087"/>
    </source>
</evidence>
<proteinExistence type="predicted"/>